<evidence type="ECO:0000313" key="8">
    <source>
        <dbReference type="EMBL" id="KAL0580186.1"/>
    </source>
</evidence>
<evidence type="ECO:0000256" key="2">
    <source>
        <dbReference type="ARBA" id="ARBA00022670"/>
    </source>
</evidence>
<feature type="region of interest" description="Disordered" evidence="5">
    <location>
        <begin position="1853"/>
        <end position="1886"/>
    </location>
</feature>
<evidence type="ECO:0000259" key="7">
    <source>
        <dbReference type="PROSITE" id="PS51184"/>
    </source>
</evidence>
<feature type="region of interest" description="Disordered" evidence="5">
    <location>
        <begin position="1320"/>
        <end position="1532"/>
    </location>
</feature>
<dbReference type="PROSITE" id="PS50600">
    <property type="entry name" value="ULP_PROTEASE"/>
    <property type="match status" value="1"/>
</dbReference>
<dbReference type="Pfam" id="PF02902">
    <property type="entry name" value="Peptidase_C48"/>
    <property type="match status" value="1"/>
</dbReference>
<organism evidence="8 9">
    <name type="scientific">Marasmius crinis-equi</name>
    <dbReference type="NCBI Taxonomy" id="585013"/>
    <lineage>
        <taxon>Eukaryota</taxon>
        <taxon>Fungi</taxon>
        <taxon>Dikarya</taxon>
        <taxon>Basidiomycota</taxon>
        <taxon>Agaricomycotina</taxon>
        <taxon>Agaricomycetes</taxon>
        <taxon>Agaricomycetidae</taxon>
        <taxon>Agaricales</taxon>
        <taxon>Marasmiineae</taxon>
        <taxon>Marasmiaceae</taxon>
        <taxon>Marasmius</taxon>
    </lineage>
</organism>
<feature type="compositionally biased region" description="Basic and acidic residues" evidence="5">
    <location>
        <begin position="509"/>
        <end position="526"/>
    </location>
</feature>
<feature type="compositionally biased region" description="Basic and acidic residues" evidence="5">
    <location>
        <begin position="680"/>
        <end position="695"/>
    </location>
</feature>
<dbReference type="PANTHER" id="PTHR12606:SF1">
    <property type="entry name" value="UBIQUITIN-LIKE-SPECIFIC PROTEASE 1A"/>
    <property type="match status" value="1"/>
</dbReference>
<evidence type="ECO:0000259" key="6">
    <source>
        <dbReference type="PROSITE" id="PS50600"/>
    </source>
</evidence>
<sequence length="1886" mass="210086">MPTANASQEDQNEGDYAEERAGRVKSRKESVKGESVKQYRKAALKRRKGASGDRGGKTPEESSTKQDQECFSPASHSSRHTIPTESSLAGVGSSMPPSTSSMTVVPSLPTPSSSASRLQSSLFQLDPTQRYTDILQLPWETAMMDMPSVAEKVAFVPEEFRTGAWALFMNLLSEWQYITGQSTSLSDALRDGKGTRSQQAMYSGIMGLRLLDKLCALRGCPKNPRASLRAPFSVDKTLRGYPDLIKWAEGLRHVQRLVQDDARNLLRPPPPPTQELEHVDGAEKEFRVLMWQFQLVDKSAGCLDLAQILNNISSAAFFISYFKAGHADLPSSTKSLQDILTDKAYTNYPHLRPLVERVKIRSQVSPMAMRSSVYAALTVSPLILISRADTVSGDLARIVMIHHWLHLGNQKPELVVSVEDLMWACVLRVVEGTNTPLDSLNIFLNEVMPRLDAVEAEAVDFFDPGHGETAGDRAALFHAFAHNVEQKTNESSLRDEGTGNMMADKLASEEHKRVSGVGEHVEKIDVQGDGSIRPESSSPELDDPCEALTVPKDKGLPMDVDGIDSANDSRTKSLSTSTEPVQQDHTLQQESLSAENAPAQLATAAKGAGKDAEPSSSSGGVEKPRSPSSCLSGPESEDEDEPQPRRSGRLKGVDASSASKAIHVSQEVVKSSKCSGQKGAKKETRAEAAAKETKRTGQKRGRTVARRKPIVRARDSLAAQSSQTRPRVDLSKKIKAPFEHRCILYGYSGDVIDVVLRFHLSEYDQAKRVSNDLKTLLDGSNLVHEVLLETAPFSDSVAPMSDGPGPMSLKPHPALRVMQWEEFSRMDRNSVQRAFGVQNLLLRNYPVPLTEQRWDPDVIGLIGNMLQDRQMHDMQRREQPHVDPDHQIVTGTLMDVYYEGLKEYGLQLNVLQLPGTLHGGNGFFLPDKLWSCGRAHADETSAEGFEQTKYPEDSASWHLLATKNCSSEGHVDTNGYGSMIAPQTGAKLVFLLVPGSQLPSYVEVNSSLQFARFDENLKNEVGMVPIGIVLRPGDVLLMRPCTPHYVVTLENSLCHGSHFYTSTTMSDTCLGVLHTFTHHNHITNQSEVSHRATLARIMCFWASCLVGSDYFQRKRNLADVPDFGTSSGIFDFLSLYNVIKLGSVLWTERYEGRSVNSEHRDIYARASRAADSLLCWLDEEVTICSVGGRGVGEIRFLNGQSAMPSETRIAALRDRFLVHQCVALYNAIQNRPEGASSTAIKPSLFRKYVVEQFKTMPNLREQLREELTDPVPEVLSFALPDRFHSGEPTHAHDYNDDPQWRIRREIAELYSGGGADKESKMAEIWDTDSEQNSLRKDERDELLREKPSGSVPEDSDDSHVMVGELTPPAPREPLESGPGNAKRKPLSLVRHEDVETSKLPVREIEGEESAGEGVKEGMDVVEAESKSTDPKNQRPFYRPRPPAMSCAIPLGITRERRAELLAAQKEERKRRFGDDEDDEGADECGGDADSSQSSDEAENRDTPSLSEEDRMHVDDNESKPGAHKNSDGVEANGGLEAEDTALSGPVLMDQIFPVQNEVRLNANQDEAPAISSPRLTVKRPRETDELKNSSEKRMKVDGLIRMTWVTQGDLNIDRKPAYFRNLPQFVEKDSIQNRTISAFGSSFQISSEDLVQLEIPVRWITDNCLEGAARALWLLHLPRSDECAYLASGIVPHILGRKRADQDLRALLRRSEYWRKETWLLPLHIDENHWSLVVFKPKQKKIWWFDSLHDRKVCERTLPDISYILEKLIQLVTDSPERWVFTFPDLLPLSEWEMTPLEDHILQKNYYDCGIWVLWVVAALFRGFDYAVATEDDIAAFRKFLLNYIQSLPAHTVPPEQPHPAPATARDSVVQDPVVENSSETTVPVT</sequence>
<dbReference type="Gene3D" id="2.60.120.650">
    <property type="entry name" value="Cupin"/>
    <property type="match status" value="1"/>
</dbReference>
<evidence type="ECO:0000313" key="9">
    <source>
        <dbReference type="Proteomes" id="UP001465976"/>
    </source>
</evidence>
<protein>
    <recommendedName>
        <fullName evidence="10">Ubiquitin-like protease family profile domain-containing protein</fullName>
    </recommendedName>
</protein>
<dbReference type="EMBL" id="JBAHYK010000037">
    <property type="protein sequence ID" value="KAL0580186.1"/>
    <property type="molecule type" value="Genomic_DNA"/>
</dbReference>
<comment type="caution">
    <text evidence="8">The sequence shown here is derived from an EMBL/GenBank/DDBJ whole genome shotgun (WGS) entry which is preliminary data.</text>
</comment>
<name>A0ABR3FYI6_9AGAR</name>
<dbReference type="SUPFAM" id="SSF51197">
    <property type="entry name" value="Clavaminate synthase-like"/>
    <property type="match status" value="1"/>
</dbReference>
<evidence type="ECO:0000256" key="4">
    <source>
        <dbReference type="ARBA" id="ARBA00022807"/>
    </source>
</evidence>
<dbReference type="SUPFAM" id="SSF54001">
    <property type="entry name" value="Cysteine proteinases"/>
    <property type="match status" value="1"/>
</dbReference>
<feature type="compositionally biased region" description="Acidic residues" evidence="5">
    <location>
        <begin position="1474"/>
        <end position="1486"/>
    </location>
</feature>
<feature type="domain" description="Ubiquitin-like protease family profile" evidence="6">
    <location>
        <begin position="1643"/>
        <end position="1820"/>
    </location>
</feature>
<keyword evidence="4" id="KW-0788">Thiol protease</keyword>
<dbReference type="InterPro" id="IPR003653">
    <property type="entry name" value="Peptidase_C48_C"/>
</dbReference>
<dbReference type="PROSITE" id="PS51184">
    <property type="entry name" value="JMJC"/>
    <property type="match status" value="1"/>
</dbReference>
<gene>
    <name evidence="8" type="ORF">V5O48_001845</name>
</gene>
<keyword evidence="3" id="KW-0378">Hydrolase</keyword>
<accession>A0ABR3FYI6</accession>
<dbReference type="PANTHER" id="PTHR12606">
    <property type="entry name" value="SENTRIN/SUMO-SPECIFIC PROTEASE"/>
    <property type="match status" value="1"/>
</dbReference>
<evidence type="ECO:0000256" key="3">
    <source>
        <dbReference type="ARBA" id="ARBA00022801"/>
    </source>
</evidence>
<feature type="compositionally biased region" description="Low complexity" evidence="5">
    <location>
        <begin position="93"/>
        <end position="115"/>
    </location>
</feature>
<feature type="compositionally biased region" description="Basic and acidic residues" evidence="5">
    <location>
        <begin position="17"/>
        <end position="37"/>
    </location>
</feature>
<feature type="compositionally biased region" description="Basic and acidic residues" evidence="5">
    <location>
        <begin position="1389"/>
        <end position="1404"/>
    </location>
</feature>
<reference evidence="8 9" key="1">
    <citation type="submission" date="2024-02" db="EMBL/GenBank/DDBJ databases">
        <title>A draft genome for the cacao thread blight pathogen Marasmius crinis-equi.</title>
        <authorList>
            <person name="Cohen S.P."/>
            <person name="Baruah I.K."/>
            <person name="Amoako-Attah I."/>
            <person name="Bukari Y."/>
            <person name="Meinhardt L.W."/>
            <person name="Bailey B.A."/>
        </authorList>
    </citation>
    <scope>NUCLEOTIDE SEQUENCE [LARGE SCALE GENOMIC DNA]</scope>
    <source>
        <strain evidence="8 9">GH-76</strain>
    </source>
</reference>
<feature type="region of interest" description="Disordered" evidence="5">
    <location>
        <begin position="1"/>
        <end position="115"/>
    </location>
</feature>
<evidence type="ECO:0000256" key="1">
    <source>
        <dbReference type="ARBA" id="ARBA00005234"/>
    </source>
</evidence>
<evidence type="ECO:0000256" key="5">
    <source>
        <dbReference type="SAM" id="MobiDB-lite"/>
    </source>
</evidence>
<keyword evidence="2" id="KW-0645">Protease</keyword>
<evidence type="ECO:0008006" key="10">
    <source>
        <dbReference type="Google" id="ProtNLM"/>
    </source>
</evidence>
<keyword evidence="9" id="KW-1185">Reference proteome</keyword>
<feature type="compositionally biased region" description="Basic residues" evidence="5">
    <location>
        <begin position="38"/>
        <end position="49"/>
    </location>
</feature>
<feature type="compositionally biased region" description="Basic and acidic residues" evidence="5">
    <location>
        <begin position="1413"/>
        <end position="1432"/>
    </location>
</feature>
<feature type="compositionally biased region" description="Basic and acidic residues" evidence="5">
    <location>
        <begin position="50"/>
        <end position="68"/>
    </location>
</feature>
<feature type="compositionally biased region" description="Basic and acidic residues" evidence="5">
    <location>
        <begin position="1333"/>
        <end position="1347"/>
    </location>
</feature>
<comment type="similarity">
    <text evidence="1">Belongs to the peptidase C48 family.</text>
</comment>
<proteinExistence type="inferred from homology"/>
<feature type="compositionally biased region" description="Basic residues" evidence="5">
    <location>
        <begin position="696"/>
        <end position="705"/>
    </location>
</feature>
<feature type="compositionally biased region" description="Basic and acidic residues" evidence="5">
    <location>
        <begin position="1453"/>
        <end position="1473"/>
    </location>
</feature>
<dbReference type="Proteomes" id="UP001465976">
    <property type="component" value="Unassembled WGS sequence"/>
</dbReference>
<feature type="compositionally biased region" description="Polar residues" evidence="5">
    <location>
        <begin position="1876"/>
        <end position="1886"/>
    </location>
</feature>
<dbReference type="Gene3D" id="3.40.395.10">
    <property type="entry name" value="Adenoviral Proteinase, Chain A"/>
    <property type="match status" value="1"/>
</dbReference>
<feature type="domain" description="JmjC" evidence="7">
    <location>
        <begin position="914"/>
        <end position="1093"/>
    </location>
</feature>
<feature type="compositionally biased region" description="Polar residues" evidence="5">
    <location>
        <begin position="566"/>
        <end position="594"/>
    </location>
</feature>
<feature type="compositionally biased region" description="Basic and acidic residues" evidence="5">
    <location>
        <begin position="1497"/>
        <end position="1527"/>
    </location>
</feature>
<feature type="region of interest" description="Disordered" evidence="5">
    <location>
        <begin position="509"/>
        <end position="705"/>
    </location>
</feature>
<feature type="compositionally biased region" description="Polar residues" evidence="5">
    <location>
        <begin position="74"/>
        <end position="87"/>
    </location>
</feature>
<dbReference type="InterPro" id="IPR038765">
    <property type="entry name" value="Papain-like_cys_pep_sf"/>
</dbReference>
<dbReference type="InterPro" id="IPR003347">
    <property type="entry name" value="JmjC_dom"/>
</dbReference>